<accession>A0A9D4KWY6</accession>
<proteinExistence type="predicted"/>
<gene>
    <name evidence="1" type="ORF">DPMN_090019</name>
</gene>
<reference evidence="1" key="1">
    <citation type="journal article" date="2019" name="bioRxiv">
        <title>The Genome of the Zebra Mussel, Dreissena polymorpha: A Resource for Invasive Species Research.</title>
        <authorList>
            <person name="McCartney M.A."/>
            <person name="Auch B."/>
            <person name="Kono T."/>
            <person name="Mallez S."/>
            <person name="Zhang Y."/>
            <person name="Obille A."/>
            <person name="Becker A."/>
            <person name="Abrahante J.E."/>
            <person name="Garbe J."/>
            <person name="Badalamenti J.P."/>
            <person name="Herman A."/>
            <person name="Mangelson H."/>
            <person name="Liachko I."/>
            <person name="Sullivan S."/>
            <person name="Sone E.D."/>
            <person name="Koren S."/>
            <person name="Silverstein K.A.T."/>
            <person name="Beckman K.B."/>
            <person name="Gohl D.M."/>
        </authorList>
    </citation>
    <scope>NUCLEOTIDE SEQUENCE</scope>
    <source>
        <strain evidence="1">Duluth1</strain>
        <tissue evidence="1">Whole animal</tissue>
    </source>
</reference>
<reference evidence="1" key="2">
    <citation type="submission" date="2020-11" db="EMBL/GenBank/DDBJ databases">
        <authorList>
            <person name="McCartney M.A."/>
            <person name="Auch B."/>
            <person name="Kono T."/>
            <person name="Mallez S."/>
            <person name="Becker A."/>
            <person name="Gohl D.M."/>
            <person name="Silverstein K.A.T."/>
            <person name="Koren S."/>
            <person name="Bechman K.B."/>
            <person name="Herman A."/>
            <person name="Abrahante J.E."/>
            <person name="Garbe J."/>
        </authorList>
    </citation>
    <scope>NUCLEOTIDE SEQUENCE</scope>
    <source>
        <strain evidence="1">Duluth1</strain>
        <tissue evidence="1">Whole animal</tissue>
    </source>
</reference>
<sequence length="53" mass="6113">MKEGEIFWKCRPMWVGEKKSQQRWCHSVVLREVIVVMESSMVVSPGPEGVHGK</sequence>
<dbReference type="EMBL" id="JAIWYP010000003">
    <property type="protein sequence ID" value="KAH3847688.1"/>
    <property type="molecule type" value="Genomic_DNA"/>
</dbReference>
<evidence type="ECO:0000313" key="2">
    <source>
        <dbReference type="Proteomes" id="UP000828390"/>
    </source>
</evidence>
<keyword evidence="2" id="KW-1185">Reference proteome</keyword>
<name>A0A9D4KWY6_DREPO</name>
<organism evidence="1 2">
    <name type="scientific">Dreissena polymorpha</name>
    <name type="common">Zebra mussel</name>
    <name type="synonym">Mytilus polymorpha</name>
    <dbReference type="NCBI Taxonomy" id="45954"/>
    <lineage>
        <taxon>Eukaryota</taxon>
        <taxon>Metazoa</taxon>
        <taxon>Spiralia</taxon>
        <taxon>Lophotrochozoa</taxon>
        <taxon>Mollusca</taxon>
        <taxon>Bivalvia</taxon>
        <taxon>Autobranchia</taxon>
        <taxon>Heteroconchia</taxon>
        <taxon>Euheterodonta</taxon>
        <taxon>Imparidentia</taxon>
        <taxon>Neoheterodontei</taxon>
        <taxon>Myida</taxon>
        <taxon>Dreissenoidea</taxon>
        <taxon>Dreissenidae</taxon>
        <taxon>Dreissena</taxon>
    </lineage>
</organism>
<evidence type="ECO:0000313" key="1">
    <source>
        <dbReference type="EMBL" id="KAH3847688.1"/>
    </source>
</evidence>
<dbReference type="AlphaFoldDB" id="A0A9D4KWY6"/>
<comment type="caution">
    <text evidence="1">The sequence shown here is derived from an EMBL/GenBank/DDBJ whole genome shotgun (WGS) entry which is preliminary data.</text>
</comment>
<dbReference type="Proteomes" id="UP000828390">
    <property type="component" value="Unassembled WGS sequence"/>
</dbReference>
<protein>
    <submittedName>
        <fullName evidence="1">Uncharacterized protein</fullName>
    </submittedName>
</protein>